<evidence type="ECO:0000256" key="8">
    <source>
        <dbReference type="ARBA" id="ARBA00023136"/>
    </source>
</evidence>
<comment type="catalytic activity">
    <reaction evidence="10">
        <text>a ubiquinone + NADH + 5 H(+)(in) = a ubiquinol + NAD(+) + 4 H(+)(out)</text>
        <dbReference type="Rhea" id="RHEA:29091"/>
        <dbReference type="Rhea" id="RHEA-COMP:9565"/>
        <dbReference type="Rhea" id="RHEA-COMP:9566"/>
        <dbReference type="ChEBI" id="CHEBI:15378"/>
        <dbReference type="ChEBI" id="CHEBI:16389"/>
        <dbReference type="ChEBI" id="CHEBI:17976"/>
        <dbReference type="ChEBI" id="CHEBI:57540"/>
        <dbReference type="ChEBI" id="CHEBI:57945"/>
        <dbReference type="EC" id="7.1.1.2"/>
    </reaction>
</comment>
<sequence length="91" mass="10900">MYSLIILFYSSLYIYVSKYKHFLLMLLSLESIVLSMYMLIFIYFVQFFYEYFLLMLFLTMSVCESALGLSLLVLIVRIHGGDMILMFDNLW</sequence>
<evidence type="ECO:0000256" key="11">
    <source>
        <dbReference type="SAM" id="Phobius"/>
    </source>
</evidence>
<keyword evidence="12" id="KW-0496">Mitochondrion</keyword>
<gene>
    <name evidence="12" type="primary">nad4l</name>
</gene>
<evidence type="ECO:0000313" key="12">
    <source>
        <dbReference type="EMBL" id="ARH53801.1"/>
    </source>
</evidence>
<keyword evidence="7" id="KW-0520">NAD</keyword>
<dbReference type="EMBL" id="KX087269">
    <property type="protein sequence ID" value="ARH53801.1"/>
    <property type="molecule type" value="Genomic_DNA"/>
</dbReference>
<evidence type="ECO:0000256" key="10">
    <source>
        <dbReference type="ARBA" id="ARBA00049551"/>
    </source>
</evidence>
<dbReference type="Pfam" id="PF00420">
    <property type="entry name" value="Oxidored_q2"/>
    <property type="match status" value="1"/>
</dbReference>
<keyword evidence="5" id="KW-1278">Translocase</keyword>
<dbReference type="AlphaFoldDB" id="A0A343C1A8"/>
<keyword evidence="4 11" id="KW-0812">Transmembrane</keyword>
<evidence type="ECO:0000256" key="5">
    <source>
        <dbReference type="ARBA" id="ARBA00022967"/>
    </source>
</evidence>
<dbReference type="GO" id="GO:0008137">
    <property type="term" value="F:NADH dehydrogenase (ubiquinone) activity"/>
    <property type="evidence" value="ECO:0007669"/>
    <property type="project" value="UniProtKB-EC"/>
</dbReference>
<accession>A0A343C1A8</accession>
<reference evidence="12" key="1">
    <citation type="submission" date="2016-04" db="EMBL/GenBank/DDBJ databases">
        <title>Mitochondria of beetle species.</title>
        <authorList>
            <person name="Hunter A."/>
            <person name="Moriniere J."/>
            <person name="Tang P."/>
            <person name="Linard B."/>
            <person name="Crampton-Platt A."/>
            <person name="Vogler A.P."/>
        </authorList>
    </citation>
    <scope>NUCLEOTIDE SEQUENCE</scope>
</reference>
<dbReference type="Gene3D" id="1.10.287.3510">
    <property type="match status" value="1"/>
</dbReference>
<organism evidence="12">
    <name type="scientific">Curculio elephas</name>
    <dbReference type="NCBI Taxonomy" id="238721"/>
    <lineage>
        <taxon>Eukaryota</taxon>
        <taxon>Metazoa</taxon>
        <taxon>Ecdysozoa</taxon>
        <taxon>Arthropoda</taxon>
        <taxon>Hexapoda</taxon>
        <taxon>Insecta</taxon>
        <taxon>Pterygota</taxon>
        <taxon>Neoptera</taxon>
        <taxon>Endopterygota</taxon>
        <taxon>Coleoptera</taxon>
        <taxon>Polyphaga</taxon>
        <taxon>Cucujiformia</taxon>
        <taxon>Curculionidae</taxon>
        <taxon>Curculioninae</taxon>
        <taxon>Curculionini</taxon>
        <taxon>Curculio</taxon>
    </lineage>
</organism>
<dbReference type="InterPro" id="IPR039428">
    <property type="entry name" value="NUOK/Mnh_C1-like"/>
</dbReference>
<proteinExistence type="inferred from homology"/>
<comment type="similarity">
    <text evidence="2">Belongs to the complex I subunit 4L family.</text>
</comment>
<geneLocation type="mitochondrion" evidence="12"/>
<feature type="transmembrane region" description="Helical" evidence="11">
    <location>
        <begin position="21"/>
        <end position="45"/>
    </location>
</feature>
<evidence type="ECO:0000256" key="7">
    <source>
        <dbReference type="ARBA" id="ARBA00023027"/>
    </source>
</evidence>
<feature type="transmembrane region" description="Helical" evidence="11">
    <location>
        <begin position="51"/>
        <end position="76"/>
    </location>
</feature>
<evidence type="ECO:0000256" key="1">
    <source>
        <dbReference type="ARBA" id="ARBA00004141"/>
    </source>
</evidence>
<evidence type="ECO:0000256" key="4">
    <source>
        <dbReference type="ARBA" id="ARBA00022692"/>
    </source>
</evidence>
<comment type="subcellular location">
    <subcellularLocation>
        <location evidence="1">Membrane</location>
        <topology evidence="1">Multi-pass membrane protein</topology>
    </subcellularLocation>
</comment>
<evidence type="ECO:0000256" key="9">
    <source>
        <dbReference type="ARBA" id="ARBA00031586"/>
    </source>
</evidence>
<evidence type="ECO:0000256" key="2">
    <source>
        <dbReference type="ARBA" id="ARBA00010519"/>
    </source>
</evidence>
<protein>
    <recommendedName>
        <fullName evidence="3">NADH-ubiquinone oxidoreductase chain 4L</fullName>
    </recommendedName>
    <alternativeName>
        <fullName evidence="9">NADH dehydrogenase subunit 4L</fullName>
    </alternativeName>
</protein>
<keyword evidence="8 11" id="KW-0472">Membrane</keyword>
<evidence type="ECO:0000256" key="3">
    <source>
        <dbReference type="ARBA" id="ARBA00016612"/>
    </source>
</evidence>
<name>A0A343C1A8_9CUCU</name>
<dbReference type="GO" id="GO:0016020">
    <property type="term" value="C:membrane"/>
    <property type="evidence" value="ECO:0007669"/>
    <property type="project" value="UniProtKB-SubCell"/>
</dbReference>
<evidence type="ECO:0000256" key="6">
    <source>
        <dbReference type="ARBA" id="ARBA00022989"/>
    </source>
</evidence>
<keyword evidence="6 11" id="KW-1133">Transmembrane helix</keyword>